<reference evidence="1" key="1">
    <citation type="submission" date="2012-09" db="EMBL/GenBank/DDBJ databases">
        <authorList>
            <person name="Martin A.A."/>
        </authorList>
    </citation>
    <scope>NUCLEOTIDE SEQUENCE</scope>
</reference>
<evidence type="ECO:0000313" key="1">
    <source>
        <dbReference type="Proteomes" id="UP000035642"/>
    </source>
</evidence>
<keyword evidence="1" id="KW-1185">Reference proteome</keyword>
<proteinExistence type="predicted"/>
<name>A0A0K0DRA2_ANGCA</name>
<reference evidence="2" key="2">
    <citation type="submission" date="2017-02" db="UniProtKB">
        <authorList>
            <consortium name="WormBaseParasite"/>
        </authorList>
    </citation>
    <scope>IDENTIFICATION</scope>
</reference>
<sequence>MEDLLASGRLESLDDQRDYRLTLLVEKAKSCVSKDYVGIAIGILFKYSAALLDVQQGSDDQVSFILNSLAYHHLCMVALKDVMISAWIAMHLLEVAAAITCSNVTEDQISHLWHREDLAEYCVDTLIPSEGCIQRLHSGVYRNGVIECHTCWPTITVKQICNLFDRIQPVLHREEILRTIVWMIGHDSTFEEMALFDDLLQKSLSNSSDLNSATLTTTDVKVFRWLEANVDDKSWLTVYATTISDTITRYLASELLLKKEFGEAERKLV</sequence>
<organism evidence="1 2">
    <name type="scientific">Angiostrongylus cantonensis</name>
    <name type="common">Rat lungworm</name>
    <dbReference type="NCBI Taxonomy" id="6313"/>
    <lineage>
        <taxon>Eukaryota</taxon>
        <taxon>Metazoa</taxon>
        <taxon>Ecdysozoa</taxon>
        <taxon>Nematoda</taxon>
        <taxon>Chromadorea</taxon>
        <taxon>Rhabditida</taxon>
        <taxon>Rhabditina</taxon>
        <taxon>Rhabditomorpha</taxon>
        <taxon>Strongyloidea</taxon>
        <taxon>Metastrongylidae</taxon>
        <taxon>Angiostrongylus</taxon>
    </lineage>
</organism>
<protein>
    <submittedName>
        <fullName evidence="2">Cyclin N-terminal domain-containing protein</fullName>
    </submittedName>
</protein>
<accession>A0A0K0DRA2</accession>
<dbReference type="AlphaFoldDB" id="A0A0K0DRA2"/>
<dbReference type="WBParaSite" id="ACAC_0001429101-mRNA-1">
    <property type="protein sequence ID" value="ACAC_0001429101-mRNA-1"/>
    <property type="gene ID" value="ACAC_0001429101"/>
</dbReference>
<evidence type="ECO:0000313" key="2">
    <source>
        <dbReference type="WBParaSite" id="ACAC_0001429101-mRNA-1"/>
    </source>
</evidence>
<dbReference type="Proteomes" id="UP000035642">
    <property type="component" value="Unassembled WGS sequence"/>
</dbReference>